<gene>
    <name evidence="2" type="ORF">F9K24_10585</name>
</gene>
<keyword evidence="1" id="KW-0812">Transmembrane</keyword>
<feature type="transmembrane region" description="Helical" evidence="1">
    <location>
        <begin position="21"/>
        <end position="42"/>
    </location>
</feature>
<keyword evidence="1" id="KW-1133">Transmembrane helix</keyword>
<dbReference type="Pfam" id="PF06182">
    <property type="entry name" value="ABC2_membrane_6"/>
    <property type="match status" value="1"/>
</dbReference>
<sequence length="261" mass="29937">MVYLKFISMSFQRSLAYRVEYFTAILNAFLYIFIFVSVWQALIPEEGLADGITRESMTAYAVLSTLIKASFGRNDSLLSQKVKSGEIATDLMKPFYFPLMYLSDTIGSTLFQLFSRVIPLLLFCIFLFDIKLPVEGELFLRFLPVYILAFLLFFLLSFFISSLSFYFVEIFPFYIFYYALITLASGAVIPLDFFPEGISGILEWTPFPYLFYYPTMLLLQKPGLPEYSDLLLRYGVLTVGLLLPCTLLYRTGLRKLTIAGG</sequence>
<dbReference type="PANTHER" id="PTHR36832:SF1">
    <property type="entry name" value="SLR1174 PROTEIN"/>
    <property type="match status" value="1"/>
</dbReference>
<proteinExistence type="predicted"/>
<evidence type="ECO:0000313" key="2">
    <source>
        <dbReference type="EMBL" id="KAB2932366.1"/>
    </source>
</evidence>
<reference evidence="2 3" key="1">
    <citation type="submission" date="2019-10" db="EMBL/GenBank/DDBJ databases">
        <title>Extracellular Electron Transfer in a Candidatus Methanoperedens spp. Enrichment Culture.</title>
        <authorList>
            <person name="Berger S."/>
            <person name="Rangel Shaw D."/>
            <person name="Berben T."/>
            <person name="In 'T Zandt M."/>
            <person name="Frank J."/>
            <person name="Reimann J."/>
            <person name="Jetten M.S.M."/>
            <person name="Welte C.U."/>
        </authorList>
    </citation>
    <scope>NUCLEOTIDE SEQUENCE [LARGE SCALE GENOMIC DNA]</scope>
    <source>
        <strain evidence="2">SB12</strain>
    </source>
</reference>
<accession>A0A833H1A0</accession>
<dbReference type="Proteomes" id="UP000460298">
    <property type="component" value="Unassembled WGS sequence"/>
</dbReference>
<dbReference type="EMBL" id="WBUI01000009">
    <property type="protein sequence ID" value="KAB2932366.1"/>
    <property type="molecule type" value="Genomic_DNA"/>
</dbReference>
<name>A0A833H1A0_9LEPT</name>
<evidence type="ECO:0008006" key="4">
    <source>
        <dbReference type="Google" id="ProtNLM"/>
    </source>
</evidence>
<evidence type="ECO:0000256" key="1">
    <source>
        <dbReference type="SAM" id="Phobius"/>
    </source>
</evidence>
<feature type="transmembrane region" description="Helical" evidence="1">
    <location>
        <begin position="231"/>
        <end position="249"/>
    </location>
</feature>
<feature type="transmembrane region" description="Helical" evidence="1">
    <location>
        <begin position="142"/>
        <end position="168"/>
    </location>
</feature>
<comment type="caution">
    <text evidence="2">The sequence shown here is derived from an EMBL/GenBank/DDBJ whole genome shotgun (WGS) entry which is preliminary data.</text>
</comment>
<dbReference type="InterPro" id="IPR010390">
    <property type="entry name" value="ABC-2_transporter-like"/>
</dbReference>
<evidence type="ECO:0000313" key="3">
    <source>
        <dbReference type="Proteomes" id="UP000460298"/>
    </source>
</evidence>
<feature type="transmembrane region" description="Helical" evidence="1">
    <location>
        <begin position="201"/>
        <end position="219"/>
    </location>
</feature>
<dbReference type="AlphaFoldDB" id="A0A833H1A0"/>
<organism evidence="2 3">
    <name type="scientific">Leptonema illini</name>
    <dbReference type="NCBI Taxonomy" id="183"/>
    <lineage>
        <taxon>Bacteria</taxon>
        <taxon>Pseudomonadati</taxon>
        <taxon>Spirochaetota</taxon>
        <taxon>Spirochaetia</taxon>
        <taxon>Leptospirales</taxon>
        <taxon>Leptospiraceae</taxon>
        <taxon>Leptonema</taxon>
    </lineage>
</organism>
<protein>
    <recommendedName>
        <fullName evidence="4">ABC transporter permease</fullName>
    </recommendedName>
</protein>
<feature type="transmembrane region" description="Helical" evidence="1">
    <location>
        <begin position="110"/>
        <end position="130"/>
    </location>
</feature>
<feature type="transmembrane region" description="Helical" evidence="1">
    <location>
        <begin position="174"/>
        <end position="194"/>
    </location>
</feature>
<keyword evidence="1" id="KW-0472">Membrane</keyword>
<dbReference type="PANTHER" id="PTHR36832">
    <property type="entry name" value="SLR1174 PROTEIN-RELATED"/>
    <property type="match status" value="1"/>
</dbReference>